<dbReference type="SMART" id="SM00387">
    <property type="entry name" value="HATPase_c"/>
    <property type="match status" value="1"/>
</dbReference>
<dbReference type="InterPro" id="IPR003661">
    <property type="entry name" value="HisK_dim/P_dom"/>
</dbReference>
<comment type="caution">
    <text evidence="16">The sequence shown here is derived from an EMBL/GenBank/DDBJ whole genome shotgun (WGS) entry which is preliminary data.</text>
</comment>
<keyword evidence="5" id="KW-0597">Phosphoprotein</keyword>
<organism evidence="16 17">
    <name type="scientific">Desulfococcus multivorans DSM 2059</name>
    <dbReference type="NCBI Taxonomy" id="1121405"/>
    <lineage>
        <taxon>Bacteria</taxon>
        <taxon>Pseudomonadati</taxon>
        <taxon>Thermodesulfobacteriota</taxon>
        <taxon>Desulfobacteria</taxon>
        <taxon>Desulfobacterales</taxon>
        <taxon>Desulfococcaceae</taxon>
        <taxon>Desulfococcus</taxon>
    </lineage>
</organism>
<evidence type="ECO:0000259" key="15">
    <source>
        <dbReference type="PROSITE" id="PS50109"/>
    </source>
</evidence>
<dbReference type="InterPro" id="IPR005467">
    <property type="entry name" value="His_kinase_dom"/>
</dbReference>
<dbReference type="GO" id="GO:0005886">
    <property type="term" value="C:plasma membrane"/>
    <property type="evidence" value="ECO:0007669"/>
    <property type="project" value="UniProtKB-SubCell"/>
</dbReference>
<dbReference type="Pfam" id="PF00512">
    <property type="entry name" value="HisKA"/>
    <property type="match status" value="1"/>
</dbReference>
<dbReference type="PANTHER" id="PTHR43065">
    <property type="entry name" value="SENSOR HISTIDINE KINASE"/>
    <property type="match status" value="1"/>
</dbReference>
<dbReference type="SUPFAM" id="SSF55874">
    <property type="entry name" value="ATPase domain of HSP90 chaperone/DNA topoisomerase II/histidine kinase"/>
    <property type="match status" value="1"/>
</dbReference>
<evidence type="ECO:0000256" key="13">
    <source>
        <dbReference type="ARBA" id="ARBA00023136"/>
    </source>
</evidence>
<keyword evidence="7 14" id="KW-0812">Transmembrane</keyword>
<dbReference type="RefSeq" id="WP_020875929.1">
    <property type="nucleotide sequence ID" value="NZ_ATHJ01000064.1"/>
</dbReference>
<protein>
    <recommendedName>
        <fullName evidence="3">histidine kinase</fullName>
        <ecNumber evidence="3">2.7.13.3</ecNumber>
    </recommendedName>
</protein>
<accession>S7TZP0</accession>
<keyword evidence="9 16" id="KW-0418">Kinase</keyword>
<feature type="domain" description="Histidine kinase" evidence="15">
    <location>
        <begin position="344"/>
        <end position="562"/>
    </location>
</feature>
<dbReference type="EMBL" id="ATHJ01000064">
    <property type="protein sequence ID" value="EPR42557.1"/>
    <property type="molecule type" value="Genomic_DNA"/>
</dbReference>
<keyword evidence="6" id="KW-0808">Transferase</keyword>
<dbReference type="EC" id="2.7.13.3" evidence="3"/>
<evidence type="ECO:0000256" key="11">
    <source>
        <dbReference type="ARBA" id="ARBA00022989"/>
    </source>
</evidence>
<dbReference type="OrthoDB" id="9777714at2"/>
<keyword evidence="8" id="KW-0547">Nucleotide-binding</keyword>
<feature type="transmembrane region" description="Helical" evidence="14">
    <location>
        <begin position="286"/>
        <end position="307"/>
    </location>
</feature>
<keyword evidence="10" id="KW-0067">ATP-binding</keyword>
<dbReference type="GO" id="GO:0000155">
    <property type="term" value="F:phosphorelay sensor kinase activity"/>
    <property type="evidence" value="ECO:0007669"/>
    <property type="project" value="InterPro"/>
</dbReference>
<dbReference type="SMART" id="SM00388">
    <property type="entry name" value="HisKA"/>
    <property type="match status" value="1"/>
</dbReference>
<evidence type="ECO:0000256" key="9">
    <source>
        <dbReference type="ARBA" id="ARBA00022777"/>
    </source>
</evidence>
<dbReference type="InterPro" id="IPR036890">
    <property type="entry name" value="HATPase_C_sf"/>
</dbReference>
<dbReference type="Pfam" id="PF02518">
    <property type="entry name" value="HATPase_c"/>
    <property type="match status" value="1"/>
</dbReference>
<evidence type="ECO:0000313" key="16">
    <source>
        <dbReference type="EMBL" id="EPR42557.1"/>
    </source>
</evidence>
<evidence type="ECO:0000256" key="7">
    <source>
        <dbReference type="ARBA" id="ARBA00022692"/>
    </source>
</evidence>
<evidence type="ECO:0000256" key="8">
    <source>
        <dbReference type="ARBA" id="ARBA00022741"/>
    </source>
</evidence>
<dbReference type="PATRIC" id="fig|1121405.3.peg.979"/>
<comment type="catalytic activity">
    <reaction evidence="1">
        <text>ATP + protein L-histidine = ADP + protein N-phospho-L-histidine.</text>
        <dbReference type="EC" id="2.7.13.3"/>
    </reaction>
</comment>
<keyword evidence="4" id="KW-1003">Cell membrane</keyword>
<dbReference type="Gene3D" id="1.10.287.130">
    <property type="match status" value="1"/>
</dbReference>
<feature type="transmembrane region" description="Helical" evidence="14">
    <location>
        <begin position="19"/>
        <end position="42"/>
    </location>
</feature>
<dbReference type="InterPro" id="IPR003594">
    <property type="entry name" value="HATPase_dom"/>
</dbReference>
<proteinExistence type="predicted"/>
<evidence type="ECO:0000256" key="4">
    <source>
        <dbReference type="ARBA" id="ARBA00022475"/>
    </source>
</evidence>
<dbReference type="InterPro" id="IPR004358">
    <property type="entry name" value="Sig_transdc_His_kin-like_C"/>
</dbReference>
<evidence type="ECO:0000256" key="14">
    <source>
        <dbReference type="SAM" id="Phobius"/>
    </source>
</evidence>
<dbReference type="SUPFAM" id="SSF47384">
    <property type="entry name" value="Homodimeric domain of signal transducing histidine kinase"/>
    <property type="match status" value="1"/>
</dbReference>
<comment type="subcellular location">
    <subcellularLocation>
        <location evidence="2">Cell membrane</location>
        <topology evidence="2">Multi-pass membrane protein</topology>
    </subcellularLocation>
</comment>
<dbReference type="Gene3D" id="3.30.450.20">
    <property type="entry name" value="PAS domain"/>
    <property type="match status" value="1"/>
</dbReference>
<keyword evidence="12" id="KW-0902">Two-component regulatory system</keyword>
<evidence type="ECO:0000313" key="17">
    <source>
        <dbReference type="Proteomes" id="UP000014977"/>
    </source>
</evidence>
<keyword evidence="11 14" id="KW-1133">Transmembrane helix</keyword>
<dbReference type="PRINTS" id="PR00344">
    <property type="entry name" value="BCTRLSENSOR"/>
</dbReference>
<dbReference type="AlphaFoldDB" id="S7TZP0"/>
<evidence type="ECO:0000256" key="2">
    <source>
        <dbReference type="ARBA" id="ARBA00004651"/>
    </source>
</evidence>
<dbReference type="GO" id="GO:0005524">
    <property type="term" value="F:ATP binding"/>
    <property type="evidence" value="ECO:0007669"/>
    <property type="project" value="UniProtKB-KW"/>
</dbReference>
<evidence type="ECO:0000256" key="12">
    <source>
        <dbReference type="ARBA" id="ARBA00023012"/>
    </source>
</evidence>
<evidence type="ECO:0000256" key="5">
    <source>
        <dbReference type="ARBA" id="ARBA00022553"/>
    </source>
</evidence>
<dbReference type="CDD" id="cd00082">
    <property type="entry name" value="HisKA"/>
    <property type="match status" value="1"/>
</dbReference>
<keyword evidence="17" id="KW-1185">Reference proteome</keyword>
<dbReference type="InterPro" id="IPR033479">
    <property type="entry name" value="dCache_1"/>
</dbReference>
<dbReference type="PANTHER" id="PTHR43065:SF46">
    <property type="entry name" value="C4-DICARBOXYLATE TRANSPORT SENSOR PROTEIN DCTB"/>
    <property type="match status" value="1"/>
</dbReference>
<evidence type="ECO:0000256" key="1">
    <source>
        <dbReference type="ARBA" id="ARBA00000085"/>
    </source>
</evidence>
<name>S7TZP0_DESML</name>
<dbReference type="Proteomes" id="UP000014977">
    <property type="component" value="Unassembled WGS sequence"/>
</dbReference>
<evidence type="ECO:0000256" key="3">
    <source>
        <dbReference type="ARBA" id="ARBA00012438"/>
    </source>
</evidence>
<evidence type="ECO:0000256" key="10">
    <source>
        <dbReference type="ARBA" id="ARBA00022840"/>
    </source>
</evidence>
<dbReference type="Gene3D" id="3.30.565.10">
    <property type="entry name" value="Histidine kinase-like ATPase, C-terminal domain"/>
    <property type="match status" value="1"/>
</dbReference>
<gene>
    <name evidence="16" type="ORF">dsmv_1545</name>
</gene>
<keyword evidence="13 14" id="KW-0472">Membrane</keyword>
<dbReference type="InterPro" id="IPR036097">
    <property type="entry name" value="HisK_dim/P_sf"/>
</dbReference>
<dbReference type="Pfam" id="PF02743">
    <property type="entry name" value="dCache_1"/>
    <property type="match status" value="1"/>
</dbReference>
<dbReference type="PROSITE" id="PS50109">
    <property type="entry name" value="HIS_KIN"/>
    <property type="match status" value="1"/>
</dbReference>
<sequence length="583" mass="65559">MPSNTAEDKTYYKTLTRKIFTTVVVVSFMPLIFVSGIILYHFQTAHSSKVCSYLEALVNRHRHDIDMFLTERENNIHFLAESYNYPELSDEDFLQKKLEILRKEYGEVFSDLGVVDHNGHQTAYAGPFRLENANYASAEWFQKAMREQFFISDVFMGLRGFPHFIVAARNEWNGNHYILRATVDFQAFNRVVRNIRIGETGSAFIINRKNELQTDTSLDISEDSELYRGLINQAFDAQSKVRISVLESRKTQKRNLYVTGLLNNGHWALIYQQDVGDAFAEIYRTWWIALIVFTAGAVAIITMAMIVSRRTVGRIAEADNEKEMMNQQVIESNRLASLGEMAAGIAHEINNPVAIMVEEAGWISDLLEEEEFQESENLEEFQTSLGQIKKQGLRCRDITHKLLSFARRSESQKQIIKINAMVEEVVGLFSHQAKYSNVRIVTKFAEDMPYIHASQTELQQVLFNLINNALDALRATGGKIVIMTGCEDDMAVIEVKDNGPGIPRADLAKIFDPFYTTKPVGKGTGLGLSICYGILNNMGGKITVASSVGIGTNFRVFIPHQDSGPGTVSEASSAIGKAVTLTH</sequence>
<dbReference type="eggNOG" id="COG4191">
    <property type="taxonomic scope" value="Bacteria"/>
</dbReference>
<dbReference type="STRING" id="897.B2D07_07875"/>
<reference evidence="16 17" key="1">
    <citation type="journal article" date="2013" name="Genome Announc.">
        <title>Draft genome sequences for three mercury-methylating, sulfate-reducing bacteria.</title>
        <authorList>
            <person name="Brown S.D."/>
            <person name="Hurt R.A.Jr."/>
            <person name="Gilmour C.C."/>
            <person name="Elias D.A."/>
        </authorList>
    </citation>
    <scope>NUCLEOTIDE SEQUENCE [LARGE SCALE GENOMIC DNA]</scope>
    <source>
        <strain evidence="16 17">DSM 2059</strain>
    </source>
</reference>
<evidence type="ECO:0000256" key="6">
    <source>
        <dbReference type="ARBA" id="ARBA00022679"/>
    </source>
</evidence>